<comment type="caution">
    <text evidence="1">The sequence shown here is derived from an EMBL/GenBank/DDBJ whole genome shotgun (WGS) entry which is preliminary data.</text>
</comment>
<gene>
    <name evidence="1" type="ORF">GYA37_03020</name>
</gene>
<dbReference type="EMBL" id="JAAZNV010000009">
    <property type="protein sequence ID" value="NMB91795.1"/>
    <property type="molecule type" value="Genomic_DNA"/>
</dbReference>
<evidence type="ECO:0000313" key="2">
    <source>
        <dbReference type="Proteomes" id="UP000590542"/>
    </source>
</evidence>
<dbReference type="Proteomes" id="UP000590542">
    <property type="component" value="Unassembled WGS sequence"/>
</dbReference>
<reference evidence="1 2" key="1">
    <citation type="journal article" date="2020" name="Biotechnol. Biofuels">
        <title>New insights from the biogas microbiome by comprehensive genome-resolved metagenomics of nearly 1600 species originating from multiple anaerobic digesters.</title>
        <authorList>
            <person name="Campanaro S."/>
            <person name="Treu L."/>
            <person name="Rodriguez-R L.M."/>
            <person name="Kovalovszki A."/>
            <person name="Ziels R.M."/>
            <person name="Maus I."/>
            <person name="Zhu X."/>
            <person name="Kougias P.G."/>
            <person name="Basile A."/>
            <person name="Luo G."/>
            <person name="Schluter A."/>
            <person name="Konstantinidis K.T."/>
            <person name="Angelidaki I."/>
        </authorList>
    </citation>
    <scope>NUCLEOTIDE SEQUENCE [LARGE SCALE GENOMIC DNA]</scope>
    <source>
        <strain evidence="1">AS27yjCOA_202</strain>
    </source>
</reference>
<dbReference type="AlphaFoldDB" id="A0A7X9E784"/>
<name>A0A7X9E784_UNCKA</name>
<proteinExistence type="predicted"/>
<organism evidence="1 2">
    <name type="scientific">candidate division WWE3 bacterium</name>
    <dbReference type="NCBI Taxonomy" id="2053526"/>
    <lineage>
        <taxon>Bacteria</taxon>
        <taxon>Katanobacteria</taxon>
    </lineage>
</organism>
<protein>
    <submittedName>
        <fullName evidence="1">Uncharacterized protein</fullName>
    </submittedName>
</protein>
<sequence>MSENVFVYTLVCPTDLKGGNRCHKVESFPVPLELGHEVSLEVDSSCTGKTTLCVADYVVKRIVHRDKNLGVPSDEASETLVFMKMKKDMVKKLIATGAKDDARVTPKGFKFNIEPNG</sequence>
<accession>A0A7X9E784</accession>
<evidence type="ECO:0000313" key="1">
    <source>
        <dbReference type="EMBL" id="NMB91795.1"/>
    </source>
</evidence>